<dbReference type="InterPro" id="IPR040624">
    <property type="entry name" value="HalOD1"/>
</dbReference>
<accession>A0A0W1R960</accession>
<evidence type="ECO:0000259" key="2">
    <source>
        <dbReference type="Pfam" id="PF18545"/>
    </source>
</evidence>
<evidence type="ECO:0000313" key="3">
    <source>
        <dbReference type="EMBL" id="KTG09949.1"/>
    </source>
</evidence>
<reference evidence="3 4" key="1">
    <citation type="submission" date="2015-12" db="EMBL/GenBank/DDBJ databases">
        <title>Haloprofundus marisrubri gen. nov., sp. nov., an extremely halophilic archaeon isolated from the Discovery deep brine-seawater interface in the Red Sea.</title>
        <authorList>
            <person name="Zhang G."/>
            <person name="Stingl U."/>
            <person name="Rashid M."/>
        </authorList>
    </citation>
    <scope>NUCLEOTIDE SEQUENCE [LARGE SCALE GENOMIC DNA]</scope>
    <source>
        <strain evidence="3 4">SB9</strain>
    </source>
</reference>
<dbReference type="EMBL" id="LOPU01000018">
    <property type="protein sequence ID" value="KTG09949.1"/>
    <property type="molecule type" value="Genomic_DNA"/>
</dbReference>
<evidence type="ECO:0000313" key="4">
    <source>
        <dbReference type="Proteomes" id="UP000054387"/>
    </source>
</evidence>
<proteinExistence type="predicted"/>
<feature type="region of interest" description="Disordered" evidence="1">
    <location>
        <begin position="100"/>
        <end position="132"/>
    </location>
</feature>
<keyword evidence="4" id="KW-1185">Reference proteome</keyword>
<evidence type="ECO:0000256" key="1">
    <source>
        <dbReference type="SAM" id="MobiDB-lite"/>
    </source>
</evidence>
<dbReference type="Pfam" id="PF18545">
    <property type="entry name" value="HalOD1"/>
    <property type="match status" value="1"/>
</dbReference>
<dbReference type="OrthoDB" id="221929at2157"/>
<feature type="domain" description="Halobacterial output" evidence="2">
    <location>
        <begin position="27"/>
        <end position="96"/>
    </location>
</feature>
<gene>
    <name evidence="3" type="ORF">AUR64_10055</name>
</gene>
<organism evidence="3 4">
    <name type="scientific">Haloprofundus marisrubri</name>
    <dbReference type="NCBI Taxonomy" id="1514971"/>
    <lineage>
        <taxon>Archaea</taxon>
        <taxon>Methanobacteriati</taxon>
        <taxon>Methanobacteriota</taxon>
        <taxon>Stenosarchaea group</taxon>
        <taxon>Halobacteria</taxon>
        <taxon>Halobacteriales</taxon>
        <taxon>Haloferacaceae</taxon>
        <taxon>Haloprofundus</taxon>
    </lineage>
</organism>
<protein>
    <recommendedName>
        <fullName evidence="2">Halobacterial output domain-containing protein</fullName>
    </recommendedName>
</protein>
<name>A0A0W1R960_9EURY</name>
<dbReference type="AlphaFoldDB" id="A0A0W1R960"/>
<sequence>MSDETSDTATHDADARLVTSVSLGEFDTATEAVVSTVATLENTTPRGLPPLRSYVDADALDNILQTPRQSRPSNVKVGFVYLDYEIVVTGGETVAIFEREEGRVETSANGTTDSHADEYVTSSRADVSDEFE</sequence>
<comment type="caution">
    <text evidence="3">The sequence shown here is derived from an EMBL/GenBank/DDBJ whole genome shotgun (WGS) entry which is preliminary data.</text>
</comment>
<dbReference type="Proteomes" id="UP000054387">
    <property type="component" value="Unassembled WGS sequence"/>
</dbReference>
<dbReference type="RefSeq" id="WP_058581304.1">
    <property type="nucleotide sequence ID" value="NZ_LOPU01000018.1"/>
</dbReference>